<accession>A0ABR0Z1Z4</accession>
<evidence type="ECO:0000256" key="1">
    <source>
        <dbReference type="ARBA" id="ARBA00022441"/>
    </source>
</evidence>
<evidence type="ECO:0000313" key="3">
    <source>
        <dbReference type="EMBL" id="KAK6478826.1"/>
    </source>
</evidence>
<evidence type="ECO:0000256" key="2">
    <source>
        <dbReference type="ARBA" id="ARBA00022737"/>
    </source>
</evidence>
<dbReference type="EMBL" id="JAHFZB010000018">
    <property type="protein sequence ID" value="KAK6478826.1"/>
    <property type="molecule type" value="Genomic_DNA"/>
</dbReference>
<comment type="caution">
    <text evidence="3">The sequence shown here is derived from an EMBL/GenBank/DDBJ whole genome shotgun (WGS) entry which is preliminary data.</text>
</comment>
<keyword evidence="1" id="KW-0880">Kelch repeat</keyword>
<name>A0ABR0Z1Z4_HUSHU</name>
<proteinExistence type="predicted"/>
<dbReference type="PANTHER" id="PTHR46228:SF1">
    <property type="entry name" value="KELCH DOMAIN-CONTAINING PROTEIN 1"/>
    <property type="match status" value="1"/>
</dbReference>
<organism evidence="3 4">
    <name type="scientific">Huso huso</name>
    <name type="common">Beluga</name>
    <name type="synonym">Acipenser huso</name>
    <dbReference type="NCBI Taxonomy" id="61971"/>
    <lineage>
        <taxon>Eukaryota</taxon>
        <taxon>Metazoa</taxon>
        <taxon>Chordata</taxon>
        <taxon>Craniata</taxon>
        <taxon>Vertebrata</taxon>
        <taxon>Euteleostomi</taxon>
        <taxon>Actinopterygii</taxon>
        <taxon>Chondrostei</taxon>
        <taxon>Acipenseriformes</taxon>
        <taxon>Acipenseridae</taxon>
        <taxon>Huso</taxon>
    </lineage>
</organism>
<dbReference type="SUPFAM" id="SSF117281">
    <property type="entry name" value="Kelch motif"/>
    <property type="match status" value="1"/>
</dbReference>
<dbReference type="Gene3D" id="2.120.10.80">
    <property type="entry name" value="Kelch-type beta propeller"/>
    <property type="match status" value="2"/>
</dbReference>
<keyword evidence="2" id="KW-0677">Repeat</keyword>
<dbReference type="PANTHER" id="PTHR46228">
    <property type="entry name" value="KELCH DOMAIN-CONTAINING PROTEIN"/>
    <property type="match status" value="1"/>
</dbReference>
<reference evidence="3 4" key="1">
    <citation type="submission" date="2021-05" db="EMBL/GenBank/DDBJ databases">
        <authorList>
            <person name="Zahm M."/>
            <person name="Klopp C."/>
            <person name="Cabau C."/>
            <person name="Kuhl H."/>
            <person name="Suciu R."/>
            <person name="Ciorpac M."/>
            <person name="Holostenco D."/>
            <person name="Gessner J."/>
            <person name="Wuertz S."/>
            <person name="Hohne C."/>
            <person name="Stock M."/>
            <person name="Gislard M."/>
            <person name="Lluch J."/>
            <person name="Milhes M."/>
            <person name="Lampietro C."/>
            <person name="Lopez Roques C."/>
            <person name="Donnadieu C."/>
            <person name="Du K."/>
            <person name="Schartl M."/>
            <person name="Guiguen Y."/>
        </authorList>
    </citation>
    <scope>NUCLEOTIDE SEQUENCE [LARGE SCALE GENOMIC DNA]</scope>
    <source>
        <strain evidence="3">Hh-F2</strain>
        <tissue evidence="3">Blood</tissue>
    </source>
</reference>
<dbReference type="Proteomes" id="UP001369086">
    <property type="component" value="Unassembled WGS sequence"/>
</dbReference>
<sequence length="359" mass="40380">MAESQRMVAEERSGHCAVVDGNCLYVWGGYMSIAENEVYLPSDEIWTYDTDMGIWETHSMEGDIPPPMSGSCEACLNGVMYIFGGYDDNGYTNQLYCVNLKDNNGKFTWKKITNFKGCPPTPRDKLSCWVYDNRIIYFGGYGCKKLNELSDSMSFCTDEVSWGTHPAPRAAHAGTILGIKGYVFGGRVLGTRTNDIHCLDLGTWTWSKIIHSSVRRPVGRSWHTVTTVSDCMMFLFGGLSANNDGWLFNVQTKNWTLLQHLPKNKPRLWHTACLGPESEVFVFGGSQDDILSVDRGHCNDLLVFQTQPCTLLRQVLLCLDYMGKNAKLLQEQLSWLPPKLSHKVQDKISFWTGAGTPHE</sequence>
<evidence type="ECO:0000313" key="4">
    <source>
        <dbReference type="Proteomes" id="UP001369086"/>
    </source>
</evidence>
<dbReference type="Pfam" id="PF24681">
    <property type="entry name" value="Kelch_KLHDC2_KLHL20_DRC7"/>
    <property type="match status" value="1"/>
</dbReference>
<gene>
    <name evidence="3" type="ORF">HHUSO_G19441</name>
</gene>
<keyword evidence="4" id="KW-1185">Reference proteome</keyword>
<dbReference type="InterPro" id="IPR015915">
    <property type="entry name" value="Kelch-typ_b-propeller"/>
</dbReference>
<protein>
    <submittedName>
        <fullName evidence="3">Kelch domain-containing protein 1-like isoform X1</fullName>
    </submittedName>
</protein>